<dbReference type="EMBL" id="JANPWB010000003">
    <property type="protein sequence ID" value="KAJ1203059.1"/>
    <property type="molecule type" value="Genomic_DNA"/>
</dbReference>
<organism evidence="1 2">
    <name type="scientific">Pleurodeles waltl</name>
    <name type="common">Iberian ribbed newt</name>
    <dbReference type="NCBI Taxonomy" id="8319"/>
    <lineage>
        <taxon>Eukaryota</taxon>
        <taxon>Metazoa</taxon>
        <taxon>Chordata</taxon>
        <taxon>Craniata</taxon>
        <taxon>Vertebrata</taxon>
        <taxon>Euteleostomi</taxon>
        <taxon>Amphibia</taxon>
        <taxon>Batrachia</taxon>
        <taxon>Caudata</taxon>
        <taxon>Salamandroidea</taxon>
        <taxon>Salamandridae</taxon>
        <taxon>Pleurodelinae</taxon>
        <taxon>Pleurodeles</taxon>
    </lineage>
</organism>
<accession>A0AAV7VN22</accession>
<comment type="caution">
    <text evidence="1">The sequence shown here is derived from an EMBL/GenBank/DDBJ whole genome shotgun (WGS) entry which is preliminary data.</text>
</comment>
<protein>
    <submittedName>
        <fullName evidence="1">Uncharacterized protein</fullName>
    </submittedName>
</protein>
<evidence type="ECO:0000313" key="1">
    <source>
        <dbReference type="EMBL" id="KAJ1203059.1"/>
    </source>
</evidence>
<dbReference type="AlphaFoldDB" id="A0AAV7VN22"/>
<sequence length="158" mass="17855">MERQGRVWWEEYSNESNEAPVCTDLAQLEWSEEEGMSEEEVEVQFLEPKRPLKVYGKGVGEAEVQHRHAGEEERTQLRGAVIRELGRQVCKRGKTKGQLVDLTSTLDNFSSMQSKTAWDMADSGVLCSASQPRGEESVQPWGTRLMAAREIAGDWRAP</sequence>
<evidence type="ECO:0000313" key="2">
    <source>
        <dbReference type="Proteomes" id="UP001066276"/>
    </source>
</evidence>
<name>A0AAV7VN22_PLEWA</name>
<dbReference type="Proteomes" id="UP001066276">
    <property type="component" value="Chromosome 2_1"/>
</dbReference>
<gene>
    <name evidence="1" type="ORF">NDU88_006854</name>
</gene>
<reference evidence="1" key="1">
    <citation type="journal article" date="2022" name="bioRxiv">
        <title>Sequencing and chromosome-scale assembly of the giantPleurodeles waltlgenome.</title>
        <authorList>
            <person name="Brown T."/>
            <person name="Elewa A."/>
            <person name="Iarovenko S."/>
            <person name="Subramanian E."/>
            <person name="Araus A.J."/>
            <person name="Petzold A."/>
            <person name="Susuki M."/>
            <person name="Suzuki K.-i.T."/>
            <person name="Hayashi T."/>
            <person name="Toyoda A."/>
            <person name="Oliveira C."/>
            <person name="Osipova E."/>
            <person name="Leigh N.D."/>
            <person name="Simon A."/>
            <person name="Yun M.H."/>
        </authorList>
    </citation>
    <scope>NUCLEOTIDE SEQUENCE</scope>
    <source>
        <strain evidence="1">20211129_DDA</strain>
        <tissue evidence="1">Liver</tissue>
    </source>
</reference>
<proteinExistence type="predicted"/>
<keyword evidence="2" id="KW-1185">Reference proteome</keyword>